<comment type="similarity">
    <text evidence="2">Belongs to the castor/pollux (TC 1.A.1.23) family.</text>
</comment>
<dbReference type="GO" id="GO:0006813">
    <property type="term" value="P:potassium ion transport"/>
    <property type="evidence" value="ECO:0007669"/>
    <property type="project" value="InterPro"/>
</dbReference>
<dbReference type="PANTHER" id="PTHR31563:SF13">
    <property type="entry name" value="ION CHANNEL POLLUX-LIKE 1-RELATED"/>
    <property type="match status" value="1"/>
</dbReference>
<dbReference type="PANTHER" id="PTHR31563">
    <property type="entry name" value="ION CHANNEL POLLUX-RELATED"/>
    <property type="match status" value="1"/>
</dbReference>
<evidence type="ECO:0000256" key="3">
    <source>
        <dbReference type="ARBA" id="ARBA00022692"/>
    </source>
</evidence>
<evidence type="ECO:0000256" key="5">
    <source>
        <dbReference type="ARBA" id="ARBA00023136"/>
    </source>
</evidence>
<dbReference type="Gene3D" id="3.40.50.720">
    <property type="entry name" value="NAD(P)-binding Rossmann-like Domain"/>
    <property type="match status" value="1"/>
</dbReference>
<comment type="caution">
    <text evidence="8">The sequence shown here is derived from an EMBL/GenBank/DDBJ whole genome shotgun (WGS) entry which is preliminary data.</text>
</comment>
<dbReference type="Pfam" id="PF06241">
    <property type="entry name" value="Castor_Poll_mid"/>
    <property type="match status" value="1"/>
</dbReference>
<evidence type="ECO:0000259" key="7">
    <source>
        <dbReference type="PROSITE" id="PS51201"/>
    </source>
</evidence>
<name>A0A5N5F9V4_9ROSA</name>
<feature type="domain" description="RCK N-terminal" evidence="7">
    <location>
        <begin position="291"/>
        <end position="440"/>
    </location>
</feature>
<dbReference type="InterPro" id="IPR010420">
    <property type="entry name" value="CASTOR/POLLUX/SYM8_dom"/>
</dbReference>
<reference evidence="8 9" key="3">
    <citation type="submission" date="2019-11" db="EMBL/GenBank/DDBJ databases">
        <title>A de novo genome assembly of a pear dwarfing rootstock.</title>
        <authorList>
            <person name="Wang F."/>
            <person name="Wang J."/>
            <person name="Li S."/>
            <person name="Zhang Y."/>
            <person name="Fang M."/>
            <person name="Ma L."/>
            <person name="Zhao Y."/>
            <person name="Jiang S."/>
        </authorList>
    </citation>
    <scope>NUCLEOTIDE SEQUENCE [LARGE SCALE GENOMIC DNA]</scope>
    <source>
        <strain evidence="8">S2</strain>
        <tissue evidence="8">Leaf</tissue>
    </source>
</reference>
<feature type="transmembrane region" description="Helical" evidence="6">
    <location>
        <begin position="190"/>
        <end position="213"/>
    </location>
</feature>
<dbReference type="SUPFAM" id="SSF81324">
    <property type="entry name" value="Voltage-gated potassium channels"/>
    <property type="match status" value="1"/>
</dbReference>
<evidence type="ECO:0000313" key="9">
    <source>
        <dbReference type="Proteomes" id="UP000327157"/>
    </source>
</evidence>
<dbReference type="EMBL" id="SMOL01000753">
    <property type="protein sequence ID" value="KAB2599737.1"/>
    <property type="molecule type" value="Genomic_DNA"/>
</dbReference>
<feature type="domain" description="RCK N-terminal" evidence="7">
    <location>
        <begin position="593"/>
        <end position="753"/>
    </location>
</feature>
<keyword evidence="9" id="KW-1185">Reference proteome</keyword>
<dbReference type="PROSITE" id="PS51201">
    <property type="entry name" value="RCK_N"/>
    <property type="match status" value="2"/>
</dbReference>
<keyword evidence="3 6" id="KW-0812">Transmembrane</keyword>
<dbReference type="Proteomes" id="UP000327157">
    <property type="component" value="Chromosome 13"/>
</dbReference>
<feature type="transmembrane region" description="Helical" evidence="6">
    <location>
        <begin position="249"/>
        <end position="267"/>
    </location>
</feature>
<evidence type="ECO:0000256" key="1">
    <source>
        <dbReference type="ARBA" id="ARBA00004141"/>
    </source>
</evidence>
<organism evidence="8 9">
    <name type="scientific">Pyrus ussuriensis x Pyrus communis</name>
    <dbReference type="NCBI Taxonomy" id="2448454"/>
    <lineage>
        <taxon>Eukaryota</taxon>
        <taxon>Viridiplantae</taxon>
        <taxon>Streptophyta</taxon>
        <taxon>Embryophyta</taxon>
        <taxon>Tracheophyta</taxon>
        <taxon>Spermatophyta</taxon>
        <taxon>Magnoliopsida</taxon>
        <taxon>eudicotyledons</taxon>
        <taxon>Gunneridae</taxon>
        <taxon>Pentapetalae</taxon>
        <taxon>rosids</taxon>
        <taxon>fabids</taxon>
        <taxon>Rosales</taxon>
        <taxon>Rosaceae</taxon>
        <taxon>Amygdaloideae</taxon>
        <taxon>Maleae</taxon>
        <taxon>Pyrus</taxon>
    </lineage>
</organism>
<comment type="subcellular location">
    <subcellularLocation>
        <location evidence="1">Membrane</location>
        <topology evidence="1">Multi-pass membrane protein</topology>
    </subcellularLocation>
</comment>
<keyword evidence="5 6" id="KW-0472">Membrane</keyword>
<dbReference type="InterPro" id="IPR003148">
    <property type="entry name" value="RCK_N"/>
</dbReference>
<gene>
    <name evidence="8" type="ORF">D8674_010008</name>
</gene>
<dbReference type="AlphaFoldDB" id="A0A5N5F9V4"/>
<evidence type="ECO:0000256" key="6">
    <source>
        <dbReference type="SAM" id="Phobius"/>
    </source>
</evidence>
<proteinExistence type="inferred from homology"/>
<evidence type="ECO:0000256" key="2">
    <source>
        <dbReference type="ARBA" id="ARBA00008577"/>
    </source>
</evidence>
<protein>
    <submittedName>
        <fullName evidence="8">Ion channel POLLUX-like 2</fullName>
    </submittedName>
</protein>
<dbReference type="InterPro" id="IPR044849">
    <property type="entry name" value="CASTOR/POLLUX/SYM8-like"/>
</dbReference>
<reference evidence="9" key="2">
    <citation type="submission" date="2019-10" db="EMBL/GenBank/DDBJ databases">
        <title>A de novo genome assembly of a pear dwarfing rootstock.</title>
        <authorList>
            <person name="Wang F."/>
            <person name="Wang J."/>
            <person name="Li S."/>
            <person name="Zhang Y."/>
            <person name="Fang M."/>
            <person name="Ma L."/>
            <person name="Zhao Y."/>
            <person name="Jiang S."/>
        </authorList>
    </citation>
    <scope>NUCLEOTIDE SEQUENCE [LARGE SCALE GENOMIC DNA]</scope>
</reference>
<keyword evidence="4 6" id="KW-1133">Transmembrane helix</keyword>
<sequence>MVPLSSQLHRLQLGVLPPRVRISHRFSSPKRKLMPCQFWWIKSSSLHASSFIVHNRAKCEASSQRAENKLHSTVYINVADDLNDQLFNTDPINISQVLVAKVTMGLLSLYFSFRLGQSNLFHTFIKIVQAKLPSIIQTFGVATLPFASVSNSLNKPVPLRLDVSFPSFRDIRWSFARLLYLFNIQLERNVATFFLVLLVACFSFVVIGGFLFYKYRGSNESLEDCFWEAWACLCSSSTHLKQRTRIERVIGFVLAIWGILFYSRLLSTMTEQFRNNMYRLKEGAQMQVLETDHIIICGVNSHLSFILKQLNKYHELAVRLGTATARRQRILLMSDLPRKQMDKLADNLAKDLIHIDILTKSCSLSLTKSFERAAANKARAIIILPTKGDRYEVDTDAFLSVLALQPIPNMESVPTVVEVSSSNTCELLKSISGLKVEPVENGASKLFVQCSRQKGLIKIYRHLLNYRKNVFNLCSFPSLAGLKYRRLRHGFQEAVVCGLYRNGKIDFHPNDSEILQETDKVLFIAPVNGSKTPDVTYSNVVKEIGADQSLDDLETNGGTHPHALQLVKTRLENIVRRPKKPGSKASDYNLGPKEFILLLGWRPDIIEMIEEYDNYLGPGSVVEILSDVPLVDRKRTRQVSDQGKLKHVKVSHRIGNPMNFETLQDTIVHIQNSLKNEDVPLSVVVISDREWLLGDPTRADKQSAYSLLLAENICNKLGVKVQNLVAEIVDSKLGKQITRIKPSLTYIAAEEVMSLVTAQVAENSELNEVWKDILNAEGDEIYVKDISLYIKEGENPSFFELSERAQLRKEVAIGYVKNNKKFINPVPKSEPLSLELTDSLIVISELEGEQPIILENQSS</sequence>
<evidence type="ECO:0000256" key="4">
    <source>
        <dbReference type="ARBA" id="ARBA00022989"/>
    </source>
</evidence>
<dbReference type="OrthoDB" id="1923901at2759"/>
<reference evidence="8 9" key="1">
    <citation type="submission" date="2019-09" db="EMBL/GenBank/DDBJ databases">
        <authorList>
            <person name="Ou C."/>
        </authorList>
    </citation>
    <scope>NUCLEOTIDE SEQUENCE [LARGE SCALE GENOMIC DNA]</scope>
    <source>
        <strain evidence="8">S2</strain>
        <tissue evidence="8">Leaf</tissue>
    </source>
</reference>
<evidence type="ECO:0000313" key="8">
    <source>
        <dbReference type="EMBL" id="KAB2599737.1"/>
    </source>
</evidence>
<dbReference type="GO" id="GO:0016020">
    <property type="term" value="C:membrane"/>
    <property type="evidence" value="ECO:0007669"/>
    <property type="project" value="UniProtKB-SubCell"/>
</dbReference>
<accession>A0A5N5F9V4</accession>